<dbReference type="AlphaFoldDB" id="A0A0S7XKQ6"/>
<sequence>MVGGYEVGALEYEPYMLPSGYVQLYHFPVYLEGKRTRNFYVNLYGNPEDFQVFAKKKLSKHLILNQPFLWLLEEKTEQDPHLIKKRYESAVEYSRIKEDLIKILSE</sequence>
<proteinExistence type="predicted"/>
<evidence type="ECO:0000313" key="2">
    <source>
        <dbReference type="Proteomes" id="UP000051861"/>
    </source>
</evidence>
<dbReference type="EMBL" id="LIZX01000247">
    <property type="protein sequence ID" value="KPJ63057.1"/>
    <property type="molecule type" value="Genomic_DNA"/>
</dbReference>
<accession>A0A0S7XKQ6</accession>
<evidence type="ECO:0000313" key="1">
    <source>
        <dbReference type="EMBL" id="KPJ63057.1"/>
    </source>
</evidence>
<organism evidence="1 2">
    <name type="scientific">candidate division WOR-1 bacterium DG_54_3</name>
    <dbReference type="NCBI Taxonomy" id="1703775"/>
    <lineage>
        <taxon>Bacteria</taxon>
        <taxon>Bacillati</taxon>
        <taxon>Saganbacteria</taxon>
    </lineage>
</organism>
<dbReference type="Proteomes" id="UP000051861">
    <property type="component" value="Unassembled WGS sequence"/>
</dbReference>
<gene>
    <name evidence="1" type="ORF">AMJ44_14795</name>
</gene>
<reference evidence="1 2" key="1">
    <citation type="journal article" date="2015" name="Microbiome">
        <title>Genomic resolution of linkages in carbon, nitrogen, and sulfur cycling among widespread estuary sediment bacteria.</title>
        <authorList>
            <person name="Baker B.J."/>
            <person name="Lazar C.S."/>
            <person name="Teske A.P."/>
            <person name="Dick G.J."/>
        </authorList>
    </citation>
    <scope>NUCLEOTIDE SEQUENCE [LARGE SCALE GENOMIC DNA]</scope>
    <source>
        <strain evidence="1">DG_54_3</strain>
    </source>
</reference>
<comment type="caution">
    <text evidence="1">The sequence shown here is derived from an EMBL/GenBank/DDBJ whole genome shotgun (WGS) entry which is preliminary data.</text>
</comment>
<protein>
    <submittedName>
        <fullName evidence="1">Uncharacterized protein</fullName>
    </submittedName>
</protein>
<name>A0A0S7XKQ6_UNCSA</name>